<dbReference type="KEGG" id="nio:NITINOP_1295"/>
<protein>
    <recommendedName>
        <fullName evidence="1">Light-independent protochlorophyllide reductase subunit B-like C-terminal domain-containing protein</fullName>
    </recommendedName>
</protein>
<dbReference type="GO" id="GO:0015995">
    <property type="term" value="P:chlorophyll biosynthetic process"/>
    <property type="evidence" value="ECO:0007669"/>
    <property type="project" value="InterPro"/>
</dbReference>
<dbReference type="RefSeq" id="WP_062484206.1">
    <property type="nucleotide sequence ID" value="NZ_LN885086.1"/>
</dbReference>
<name>A0A0S4KSY0_9BACT</name>
<dbReference type="Pfam" id="PF08369">
    <property type="entry name" value="PCP_red"/>
    <property type="match status" value="3"/>
</dbReference>
<organism evidence="2 3">
    <name type="scientific">Candidatus Nitrospira inopinata</name>
    <dbReference type="NCBI Taxonomy" id="1715989"/>
    <lineage>
        <taxon>Bacteria</taxon>
        <taxon>Pseudomonadati</taxon>
        <taxon>Nitrospirota</taxon>
        <taxon>Nitrospiria</taxon>
        <taxon>Nitrospirales</taxon>
        <taxon>Nitrospiraceae</taxon>
        <taxon>Nitrospira</taxon>
    </lineage>
</organism>
<gene>
    <name evidence="2" type="ORF">NITINOP_1295</name>
</gene>
<feature type="domain" description="Light-independent protochlorophyllide reductase subunit B-like C-terminal" evidence="1">
    <location>
        <begin position="14"/>
        <end position="58"/>
    </location>
</feature>
<dbReference type="STRING" id="1715989.NITINOP_1295"/>
<dbReference type="AlphaFoldDB" id="A0A0S4KSY0"/>
<evidence type="ECO:0000313" key="3">
    <source>
        <dbReference type="Proteomes" id="UP000066284"/>
    </source>
</evidence>
<sequence length="332" mass="37706">MSDLREQAATEVSWSPDALQRLERAPVFLRGMVRRLAEKKARELGYAEITGEILDQFKSQMMGGAGGRAGSQSMGEASARGRLPWTAAARERLGSVPEFMRPMIEQITEEIARERGHLEVNVELYDKVESLGDPPDGEETTMEWTEGAAAMLQEKLSETPPIAVEFVSDMLKRDAEDLARQRGVNRIDEATLRDLWESPLRRVAWTDEAWKRLQSSPDFVRSGIRKAAERRARKLGLPEIDSAHLTLFRNQAMMKAVKRIRSFGYRELTFDAFETALQRTKRLQGNDQAQKRLQEIRNHFADPSTKKPEGDTLGAELMDRFRKYLKGEGSLP</sequence>
<feature type="domain" description="Light-independent protochlorophyllide reductase subunit B-like C-terminal" evidence="1">
    <location>
        <begin position="205"/>
        <end position="246"/>
    </location>
</feature>
<dbReference type="PANTHER" id="PTHR33712:SF7">
    <property type="entry name" value="LIGHT-INDEPENDENT PROTOCHLOROPHYLLIDE REDUCTASE SUBUNIT B"/>
    <property type="match status" value="1"/>
</dbReference>
<accession>A0A0S4KSY0</accession>
<dbReference type="OrthoDB" id="5717231at2"/>
<dbReference type="InterPro" id="IPR050152">
    <property type="entry name" value="ChlB/BchB/BchZ"/>
</dbReference>
<dbReference type="EMBL" id="LN885086">
    <property type="protein sequence ID" value="CUQ66270.1"/>
    <property type="molecule type" value="Genomic_DNA"/>
</dbReference>
<dbReference type="Proteomes" id="UP000066284">
    <property type="component" value="Chromosome 1"/>
</dbReference>
<dbReference type="InterPro" id="IPR042298">
    <property type="entry name" value="P-CP_red_C"/>
</dbReference>
<dbReference type="Gene3D" id="1.10.8.550">
    <property type="entry name" value="Proto-chlorophyllide reductase 57 kD subunit B"/>
    <property type="match status" value="4"/>
</dbReference>
<proteinExistence type="predicted"/>
<dbReference type="GO" id="GO:0015979">
    <property type="term" value="P:photosynthesis"/>
    <property type="evidence" value="ECO:0007669"/>
    <property type="project" value="InterPro"/>
</dbReference>
<reference evidence="3" key="1">
    <citation type="submission" date="2015-09" db="EMBL/GenBank/DDBJ databases">
        <authorList>
            <person name="Daims H."/>
        </authorList>
    </citation>
    <scope>NUCLEOTIDE SEQUENCE [LARGE SCALE GENOMIC DNA]</scope>
</reference>
<feature type="domain" description="Light-independent protochlorophyllide reductase subunit B-like C-terminal" evidence="1">
    <location>
        <begin position="85"/>
        <end position="127"/>
    </location>
</feature>
<keyword evidence="3" id="KW-1185">Reference proteome</keyword>
<dbReference type="PANTHER" id="PTHR33712">
    <property type="entry name" value="LIGHT-INDEPENDENT PROTOCHLOROPHYLLIDE REDUCTASE SUBUNIT B"/>
    <property type="match status" value="1"/>
</dbReference>
<dbReference type="InterPro" id="IPR013580">
    <property type="entry name" value="LI-POR_suB-like_C"/>
</dbReference>
<evidence type="ECO:0000313" key="2">
    <source>
        <dbReference type="EMBL" id="CUQ66270.1"/>
    </source>
</evidence>
<evidence type="ECO:0000259" key="1">
    <source>
        <dbReference type="Pfam" id="PF08369"/>
    </source>
</evidence>
<dbReference type="GO" id="GO:0016491">
    <property type="term" value="F:oxidoreductase activity"/>
    <property type="evidence" value="ECO:0007669"/>
    <property type="project" value="InterPro"/>
</dbReference>